<dbReference type="AlphaFoldDB" id="A0A3S5AUW8"/>
<evidence type="ECO:0000313" key="2">
    <source>
        <dbReference type="EMBL" id="VEL25923.1"/>
    </source>
</evidence>
<dbReference type="EMBL" id="CAAALY010077007">
    <property type="protein sequence ID" value="VEL25923.1"/>
    <property type="molecule type" value="Genomic_DNA"/>
</dbReference>
<accession>A0A3S5AUW8</accession>
<dbReference type="Proteomes" id="UP000784294">
    <property type="component" value="Unassembled WGS sequence"/>
</dbReference>
<feature type="region of interest" description="Disordered" evidence="1">
    <location>
        <begin position="84"/>
        <end position="151"/>
    </location>
</feature>
<gene>
    <name evidence="2" type="ORF">PXEA_LOCUS19363</name>
</gene>
<name>A0A3S5AUW8_9PLAT</name>
<sequence length="192" mass="21119">MLRVPTDFDSGQLESRRLSSGRAKALVGSAESSDSQAVRRPGRRGKSMSISYDLSFKGQKSTELNELKPWVGGDSEAHLLNNCPQRAGKEVSDESSCGTVASGETAGSEEKVTLSKMDLPAVHEEEDSPNNENEEEDELEEDDVLKDLPHLSSEERSEFYGISFDPRSSIVHILPTWLSELRDAELKVCFTG</sequence>
<comment type="caution">
    <text evidence="2">The sequence shown here is derived from an EMBL/GenBank/DDBJ whole genome shotgun (WGS) entry which is preliminary data.</text>
</comment>
<proteinExistence type="predicted"/>
<evidence type="ECO:0000256" key="1">
    <source>
        <dbReference type="SAM" id="MobiDB-lite"/>
    </source>
</evidence>
<evidence type="ECO:0000313" key="3">
    <source>
        <dbReference type="Proteomes" id="UP000784294"/>
    </source>
</evidence>
<feature type="region of interest" description="Disordered" evidence="1">
    <location>
        <begin position="1"/>
        <end position="50"/>
    </location>
</feature>
<organism evidence="2 3">
    <name type="scientific">Protopolystoma xenopodis</name>
    <dbReference type="NCBI Taxonomy" id="117903"/>
    <lineage>
        <taxon>Eukaryota</taxon>
        <taxon>Metazoa</taxon>
        <taxon>Spiralia</taxon>
        <taxon>Lophotrochozoa</taxon>
        <taxon>Platyhelminthes</taxon>
        <taxon>Monogenea</taxon>
        <taxon>Polyopisthocotylea</taxon>
        <taxon>Polystomatidea</taxon>
        <taxon>Polystomatidae</taxon>
        <taxon>Protopolystoma</taxon>
    </lineage>
</organism>
<feature type="compositionally biased region" description="Acidic residues" evidence="1">
    <location>
        <begin position="124"/>
        <end position="144"/>
    </location>
</feature>
<reference evidence="2" key="1">
    <citation type="submission" date="2018-11" db="EMBL/GenBank/DDBJ databases">
        <authorList>
            <consortium name="Pathogen Informatics"/>
        </authorList>
    </citation>
    <scope>NUCLEOTIDE SEQUENCE</scope>
</reference>
<keyword evidence="3" id="KW-1185">Reference proteome</keyword>
<protein>
    <submittedName>
        <fullName evidence="2">Uncharacterized protein</fullName>
    </submittedName>
</protein>